<evidence type="ECO:0000256" key="1">
    <source>
        <dbReference type="SAM" id="Coils"/>
    </source>
</evidence>
<dbReference type="EMBL" id="FUZT01000003">
    <property type="protein sequence ID" value="SKC55801.1"/>
    <property type="molecule type" value="Genomic_DNA"/>
</dbReference>
<protein>
    <submittedName>
        <fullName evidence="2">Uncharacterized protein</fullName>
    </submittedName>
</protein>
<feature type="coiled-coil region" evidence="1">
    <location>
        <begin position="25"/>
        <end position="72"/>
    </location>
</feature>
<sequence length="81" mass="9666">MIQQGQNKDLLEEKLKWVKYRLEILDKIENKLKEIKTLAQYAKNNNLNSTQIKEINSKINILNEEILKLDEESRTFSPDYN</sequence>
<keyword evidence="3" id="KW-1185">Reference proteome</keyword>
<reference evidence="2 3" key="1">
    <citation type="submission" date="2017-02" db="EMBL/GenBank/DDBJ databases">
        <authorList>
            <person name="Peterson S.W."/>
        </authorList>
    </citation>
    <scope>NUCLEOTIDE SEQUENCE [LARGE SCALE GENOMIC DNA]</scope>
    <source>
        <strain evidence="2 3">M1</strain>
    </source>
</reference>
<dbReference type="AlphaFoldDB" id="A0A1T5JWM4"/>
<evidence type="ECO:0000313" key="3">
    <source>
        <dbReference type="Proteomes" id="UP000190285"/>
    </source>
</evidence>
<dbReference type="STRING" id="36842.SAMN02194393_01406"/>
<dbReference type="SUPFAM" id="SSF64518">
    <property type="entry name" value="Phase 1 flagellin"/>
    <property type="match status" value="1"/>
</dbReference>
<evidence type="ECO:0000313" key="2">
    <source>
        <dbReference type="EMBL" id="SKC55801.1"/>
    </source>
</evidence>
<organism evidence="2 3">
    <name type="scientific">Maledivibacter halophilus</name>
    <dbReference type="NCBI Taxonomy" id="36842"/>
    <lineage>
        <taxon>Bacteria</taxon>
        <taxon>Bacillati</taxon>
        <taxon>Bacillota</taxon>
        <taxon>Clostridia</taxon>
        <taxon>Peptostreptococcales</taxon>
        <taxon>Caminicellaceae</taxon>
        <taxon>Maledivibacter</taxon>
    </lineage>
</organism>
<dbReference type="Proteomes" id="UP000190285">
    <property type="component" value="Unassembled WGS sequence"/>
</dbReference>
<dbReference type="Gene3D" id="1.20.1330.10">
    <property type="entry name" value="f41 fragment of flagellin, N-terminal domain"/>
    <property type="match status" value="1"/>
</dbReference>
<gene>
    <name evidence="2" type="ORF">SAMN02194393_01406</name>
</gene>
<accession>A0A1T5JWM4</accession>
<dbReference type="RefSeq" id="WP_079490412.1">
    <property type="nucleotide sequence ID" value="NZ_FUZT01000003.1"/>
</dbReference>
<keyword evidence="1" id="KW-0175">Coiled coil</keyword>
<name>A0A1T5JWM4_9FIRM</name>
<dbReference type="OrthoDB" id="1798834at2"/>
<proteinExistence type="predicted"/>